<accession>A0A8J7RT29</accession>
<evidence type="ECO:0000259" key="1">
    <source>
        <dbReference type="Pfam" id="PF18962"/>
    </source>
</evidence>
<dbReference type="AlphaFoldDB" id="A0A8J7RT29"/>
<dbReference type="InterPro" id="IPR026444">
    <property type="entry name" value="Secre_tail"/>
</dbReference>
<sequence length="236" mass="26505">MTGRDSLLQTFERAIANYRSGYNIPRPPPPPSRFELAAFDDAIELSWDFSGDENDVSGFEIYRGAGSFEAHHKRIAELEPSARSFIDDSLQNGTDYYYYIASVGHDEERVNIGKTRTGILRSSRYYTQTWDPVSPLTDTGIRGDDGTSPRTFELVQNYPNPFNPATKIGFTLPEAADVRLEVFDVTGRQVALLLNEHKPAGRHDVTFDAGDLSSGVYLYRIQAGGHIETRKMLFIK</sequence>
<proteinExistence type="predicted"/>
<dbReference type="SUPFAM" id="SSF49265">
    <property type="entry name" value="Fibronectin type III"/>
    <property type="match status" value="1"/>
</dbReference>
<dbReference type="Proteomes" id="UP000673975">
    <property type="component" value="Unassembled WGS sequence"/>
</dbReference>
<dbReference type="InterPro" id="IPR036116">
    <property type="entry name" value="FN3_sf"/>
</dbReference>
<gene>
    <name evidence="2" type="ORF">NATSA_11630</name>
</gene>
<dbReference type="Gene3D" id="2.60.40.4070">
    <property type="match status" value="1"/>
</dbReference>
<dbReference type="Pfam" id="PF18962">
    <property type="entry name" value="Por_Secre_tail"/>
    <property type="match status" value="1"/>
</dbReference>
<organism evidence="2 3">
    <name type="scientific">Natronogracilivirga saccharolytica</name>
    <dbReference type="NCBI Taxonomy" id="2812953"/>
    <lineage>
        <taxon>Bacteria</taxon>
        <taxon>Pseudomonadati</taxon>
        <taxon>Balneolota</taxon>
        <taxon>Balneolia</taxon>
        <taxon>Balneolales</taxon>
        <taxon>Cyclonatronaceae</taxon>
        <taxon>Natronogracilivirga</taxon>
    </lineage>
</organism>
<comment type="caution">
    <text evidence="2">The sequence shown here is derived from an EMBL/GenBank/DDBJ whole genome shotgun (WGS) entry which is preliminary data.</text>
</comment>
<feature type="domain" description="Secretion system C-terminal sorting" evidence="1">
    <location>
        <begin position="158"/>
        <end position="232"/>
    </location>
</feature>
<dbReference type="InterPro" id="IPR013783">
    <property type="entry name" value="Ig-like_fold"/>
</dbReference>
<reference evidence="2" key="1">
    <citation type="submission" date="2021-02" db="EMBL/GenBank/DDBJ databases">
        <title>Natronogracilivirga saccharolytica gen. nov. sp. nov. a new anaerobic, haloalkiliphilic carbohydrate-fermenting bacterium from soda lake and proposing of Cyclonatronumiaceae fam. nov. in the phylum Balneolaeota.</title>
        <authorList>
            <person name="Zhilina T.N."/>
            <person name="Sorokin D.Y."/>
            <person name="Zavarzina D.G."/>
            <person name="Toshchakov S.V."/>
            <person name="Kublanov I.V."/>
        </authorList>
    </citation>
    <scope>NUCLEOTIDE SEQUENCE</scope>
    <source>
        <strain evidence="2">Z-1702</strain>
    </source>
</reference>
<dbReference type="Gene3D" id="2.60.40.10">
    <property type="entry name" value="Immunoglobulins"/>
    <property type="match status" value="1"/>
</dbReference>
<evidence type="ECO:0000313" key="2">
    <source>
        <dbReference type="EMBL" id="MBP3193319.1"/>
    </source>
</evidence>
<dbReference type="NCBIfam" id="TIGR04183">
    <property type="entry name" value="Por_Secre_tail"/>
    <property type="match status" value="1"/>
</dbReference>
<name>A0A8J7RT29_9BACT</name>
<keyword evidence="3" id="KW-1185">Reference proteome</keyword>
<dbReference type="EMBL" id="JAFIDN010000009">
    <property type="protein sequence ID" value="MBP3193319.1"/>
    <property type="molecule type" value="Genomic_DNA"/>
</dbReference>
<protein>
    <submittedName>
        <fullName evidence="2">T9SS type A sorting domain-containing protein</fullName>
    </submittedName>
</protein>
<evidence type="ECO:0000313" key="3">
    <source>
        <dbReference type="Proteomes" id="UP000673975"/>
    </source>
</evidence>